<evidence type="ECO:0000313" key="3">
    <source>
        <dbReference type="EMBL" id="KAJ4451632.1"/>
    </source>
</evidence>
<protein>
    <submittedName>
        <fullName evidence="3">Uncharacterized protein</fullName>
    </submittedName>
</protein>
<keyword evidence="4" id="KW-1185">Reference proteome</keyword>
<name>A0ABQ8TY35_PERAM</name>
<comment type="caution">
    <text evidence="3">The sequence shown here is derived from an EMBL/GenBank/DDBJ whole genome shotgun (WGS) entry which is preliminary data.</text>
</comment>
<reference evidence="3 4" key="1">
    <citation type="journal article" date="2022" name="Allergy">
        <title>Genome assembly and annotation of Periplaneta americana reveal a comprehensive cockroach allergen profile.</title>
        <authorList>
            <person name="Wang L."/>
            <person name="Xiong Q."/>
            <person name="Saelim N."/>
            <person name="Wang L."/>
            <person name="Nong W."/>
            <person name="Wan A.T."/>
            <person name="Shi M."/>
            <person name="Liu X."/>
            <person name="Cao Q."/>
            <person name="Hui J.H.L."/>
            <person name="Sookrung N."/>
            <person name="Leung T.F."/>
            <person name="Tungtrongchitr A."/>
            <person name="Tsui S.K.W."/>
        </authorList>
    </citation>
    <scope>NUCLEOTIDE SEQUENCE [LARGE SCALE GENOMIC DNA]</scope>
    <source>
        <strain evidence="3">PWHHKU_190912</strain>
    </source>
</reference>
<gene>
    <name evidence="3" type="ORF">ANN_03101</name>
</gene>
<feature type="transmembrane region" description="Helical" evidence="2">
    <location>
        <begin position="129"/>
        <end position="147"/>
    </location>
</feature>
<dbReference type="EMBL" id="JAJSOF020000001">
    <property type="protein sequence ID" value="KAJ4451632.1"/>
    <property type="molecule type" value="Genomic_DNA"/>
</dbReference>
<evidence type="ECO:0000256" key="2">
    <source>
        <dbReference type="SAM" id="Phobius"/>
    </source>
</evidence>
<keyword evidence="2" id="KW-0472">Membrane</keyword>
<proteinExistence type="predicted"/>
<organism evidence="3 4">
    <name type="scientific">Periplaneta americana</name>
    <name type="common">American cockroach</name>
    <name type="synonym">Blatta americana</name>
    <dbReference type="NCBI Taxonomy" id="6978"/>
    <lineage>
        <taxon>Eukaryota</taxon>
        <taxon>Metazoa</taxon>
        <taxon>Ecdysozoa</taxon>
        <taxon>Arthropoda</taxon>
        <taxon>Hexapoda</taxon>
        <taxon>Insecta</taxon>
        <taxon>Pterygota</taxon>
        <taxon>Neoptera</taxon>
        <taxon>Polyneoptera</taxon>
        <taxon>Dictyoptera</taxon>
        <taxon>Blattodea</taxon>
        <taxon>Blattoidea</taxon>
        <taxon>Blattidae</taxon>
        <taxon>Blattinae</taxon>
        <taxon>Periplaneta</taxon>
    </lineage>
</organism>
<sequence length="151" mass="16932">MSPGSNTVSYPAFAHIGLRENPGKNLNQLQSGNQLPDERKATDAAEEVVLEKKKKKKNKKKKKKKKMCFVPPKIKEEKNILATRAKVNLPQSHACHRTAEIIRRQFPGGDELIGAVKMIFVKAPARIKAFKKICLVYLFLLLLYLLVGVPG</sequence>
<accession>A0ABQ8TY35</accession>
<feature type="compositionally biased region" description="Polar residues" evidence="1">
    <location>
        <begin position="24"/>
        <end position="34"/>
    </location>
</feature>
<keyword evidence="2" id="KW-0812">Transmembrane</keyword>
<evidence type="ECO:0000256" key="1">
    <source>
        <dbReference type="SAM" id="MobiDB-lite"/>
    </source>
</evidence>
<evidence type="ECO:0000313" key="4">
    <source>
        <dbReference type="Proteomes" id="UP001148838"/>
    </source>
</evidence>
<dbReference type="Proteomes" id="UP001148838">
    <property type="component" value="Unassembled WGS sequence"/>
</dbReference>
<keyword evidence="2" id="KW-1133">Transmembrane helix</keyword>
<feature type="region of interest" description="Disordered" evidence="1">
    <location>
        <begin position="19"/>
        <end position="42"/>
    </location>
</feature>